<sequence>MIKHQFHAPASGRDENLAFKDRVTKLELTLYPLFVLSKGNAFNHNYITDNFGFVSH</sequence>
<keyword evidence="2" id="KW-1185">Reference proteome</keyword>
<evidence type="ECO:0000313" key="1">
    <source>
        <dbReference type="EMBL" id="GGB10245.1"/>
    </source>
</evidence>
<reference evidence="1" key="1">
    <citation type="journal article" date="2014" name="Int. J. Syst. Evol. Microbiol.">
        <title>Complete genome sequence of Corynebacterium casei LMG S-19264T (=DSM 44701T), isolated from a smear-ripened cheese.</title>
        <authorList>
            <consortium name="US DOE Joint Genome Institute (JGI-PGF)"/>
            <person name="Walter F."/>
            <person name="Albersmeier A."/>
            <person name="Kalinowski J."/>
            <person name="Ruckert C."/>
        </authorList>
    </citation>
    <scope>NUCLEOTIDE SEQUENCE</scope>
    <source>
        <strain evidence="1">CGMCC 1.15322</strain>
    </source>
</reference>
<evidence type="ECO:0000313" key="2">
    <source>
        <dbReference type="Proteomes" id="UP000620596"/>
    </source>
</evidence>
<dbReference type="EMBL" id="BMIG01000016">
    <property type="protein sequence ID" value="GGB10245.1"/>
    <property type="molecule type" value="Genomic_DNA"/>
</dbReference>
<comment type="caution">
    <text evidence="1">The sequence shown here is derived from an EMBL/GenBank/DDBJ whole genome shotgun (WGS) entry which is preliminary data.</text>
</comment>
<accession>A0A916SRP4</accession>
<protein>
    <submittedName>
        <fullName evidence="1">Uncharacterized protein</fullName>
    </submittedName>
</protein>
<dbReference type="Proteomes" id="UP000620596">
    <property type="component" value="Unassembled WGS sequence"/>
</dbReference>
<reference evidence="1" key="2">
    <citation type="submission" date="2020-09" db="EMBL/GenBank/DDBJ databases">
        <authorList>
            <person name="Sun Q."/>
            <person name="Zhou Y."/>
        </authorList>
    </citation>
    <scope>NUCLEOTIDE SEQUENCE</scope>
    <source>
        <strain evidence="1">CGMCC 1.15322</strain>
    </source>
</reference>
<name>A0A916SRP4_9BURK</name>
<dbReference type="AlphaFoldDB" id="A0A916SRP4"/>
<gene>
    <name evidence="1" type="ORF">GCM10011496_33980</name>
</gene>
<proteinExistence type="predicted"/>
<organism evidence="1 2">
    <name type="scientific">Polaromonas eurypsychrophila</name>
    <dbReference type="NCBI Taxonomy" id="1614635"/>
    <lineage>
        <taxon>Bacteria</taxon>
        <taxon>Pseudomonadati</taxon>
        <taxon>Pseudomonadota</taxon>
        <taxon>Betaproteobacteria</taxon>
        <taxon>Burkholderiales</taxon>
        <taxon>Comamonadaceae</taxon>
        <taxon>Polaromonas</taxon>
    </lineage>
</organism>